<dbReference type="InterPro" id="IPR006689">
    <property type="entry name" value="Small_GTPase_ARF/SAR"/>
</dbReference>
<dbReference type="GO" id="GO:0005525">
    <property type="term" value="F:GTP binding"/>
    <property type="evidence" value="ECO:0007669"/>
    <property type="project" value="UniProtKB-KW"/>
</dbReference>
<keyword evidence="2" id="KW-0342">GTP-binding</keyword>
<gene>
    <name evidence="3" type="ORF">A6R68_06412</name>
</gene>
<feature type="non-terminal residue" evidence="3">
    <location>
        <position position="1"/>
    </location>
</feature>
<feature type="non-terminal residue" evidence="3">
    <location>
        <position position="135"/>
    </location>
</feature>
<evidence type="ECO:0000256" key="2">
    <source>
        <dbReference type="ARBA" id="ARBA00023134"/>
    </source>
</evidence>
<accession>A0A1A6GFL3</accession>
<dbReference type="GO" id="GO:0003924">
    <property type="term" value="F:GTPase activity"/>
    <property type="evidence" value="ECO:0007669"/>
    <property type="project" value="InterPro"/>
</dbReference>
<protein>
    <submittedName>
        <fullName evidence="3">Uncharacterized protein</fullName>
    </submittedName>
</protein>
<dbReference type="EMBL" id="LZPO01097110">
    <property type="protein sequence ID" value="OBS65043.1"/>
    <property type="molecule type" value="Genomic_DNA"/>
</dbReference>
<dbReference type="STRING" id="56216.A0A1A6GFL3"/>
<keyword evidence="1" id="KW-0547">Nucleotide-binding</keyword>
<name>A0A1A6GFL3_NEOLE</name>
<comment type="caution">
    <text evidence="3">The sequence shown here is derived from an EMBL/GenBank/DDBJ whole genome shotgun (WGS) entry which is preliminary data.</text>
</comment>
<evidence type="ECO:0000313" key="4">
    <source>
        <dbReference type="Proteomes" id="UP000092124"/>
    </source>
</evidence>
<dbReference type="Gene3D" id="3.40.50.300">
    <property type="entry name" value="P-loop containing nucleotide triphosphate hydrolases"/>
    <property type="match status" value="1"/>
</dbReference>
<dbReference type="Pfam" id="PF00025">
    <property type="entry name" value="Arf"/>
    <property type="match status" value="1"/>
</dbReference>
<organism evidence="3 4">
    <name type="scientific">Neotoma lepida</name>
    <name type="common">Desert woodrat</name>
    <dbReference type="NCBI Taxonomy" id="56216"/>
    <lineage>
        <taxon>Eukaryota</taxon>
        <taxon>Metazoa</taxon>
        <taxon>Chordata</taxon>
        <taxon>Craniata</taxon>
        <taxon>Vertebrata</taxon>
        <taxon>Euteleostomi</taxon>
        <taxon>Mammalia</taxon>
        <taxon>Eutheria</taxon>
        <taxon>Euarchontoglires</taxon>
        <taxon>Glires</taxon>
        <taxon>Rodentia</taxon>
        <taxon>Myomorpha</taxon>
        <taxon>Muroidea</taxon>
        <taxon>Cricetidae</taxon>
        <taxon>Neotominae</taxon>
        <taxon>Neotoma</taxon>
    </lineage>
</organism>
<dbReference type="SUPFAM" id="SSF52540">
    <property type="entry name" value="P-loop containing nucleoside triphosphate hydrolases"/>
    <property type="match status" value="1"/>
</dbReference>
<keyword evidence="4" id="KW-1185">Reference proteome</keyword>
<sequence length="135" mass="14653">DWAGKTFLLHCPTFKQLVQNVSTQGFKTEFGVPLEGSLGITYQVCDVGGPEKLRPLRHSYTHQTDCGGVLVPVLVLVLVLVPLPVPNKQDLVEKMPSTQELAAAVLTHVQGCRPLGGLEPQPDLEHLCEMMPGAM</sequence>
<evidence type="ECO:0000313" key="3">
    <source>
        <dbReference type="EMBL" id="OBS65043.1"/>
    </source>
</evidence>
<dbReference type="Proteomes" id="UP000092124">
    <property type="component" value="Unassembled WGS sequence"/>
</dbReference>
<evidence type="ECO:0000256" key="1">
    <source>
        <dbReference type="ARBA" id="ARBA00022741"/>
    </source>
</evidence>
<dbReference type="AlphaFoldDB" id="A0A1A6GFL3"/>
<reference evidence="3 4" key="1">
    <citation type="submission" date="2016-06" db="EMBL/GenBank/DDBJ databases">
        <title>The Draft Genome Sequence and Annotation of the Desert Woodrat Neotoma lepida.</title>
        <authorList>
            <person name="Campbell M."/>
            <person name="Oakeson K.F."/>
            <person name="Yandell M."/>
            <person name="Halpert J.R."/>
            <person name="Dearing D."/>
        </authorList>
    </citation>
    <scope>NUCLEOTIDE SEQUENCE [LARGE SCALE GENOMIC DNA]</scope>
    <source>
        <strain evidence="3">417</strain>
        <tissue evidence="3">Liver</tissue>
    </source>
</reference>
<dbReference type="InterPro" id="IPR027417">
    <property type="entry name" value="P-loop_NTPase"/>
</dbReference>
<proteinExistence type="predicted"/>